<evidence type="ECO:0000256" key="7">
    <source>
        <dbReference type="RuleBase" id="RU367100"/>
    </source>
</evidence>
<evidence type="ECO:0000313" key="9">
    <source>
        <dbReference type="Proteomes" id="UP000017559"/>
    </source>
</evidence>
<feature type="transmembrane region" description="Helical" evidence="7">
    <location>
        <begin position="49"/>
        <end position="70"/>
    </location>
</feature>
<keyword evidence="4 7" id="KW-0812">Transmembrane</keyword>
<dbReference type="KEGG" id="mrr:Moror_130"/>
<evidence type="ECO:0000256" key="6">
    <source>
        <dbReference type="ARBA" id="ARBA00023136"/>
    </source>
</evidence>
<organism evidence="8 9">
    <name type="scientific">Moniliophthora roreri (strain MCA 2997)</name>
    <name type="common">Cocoa frosty pod rot fungus</name>
    <name type="synonym">Crinipellis roreri</name>
    <dbReference type="NCBI Taxonomy" id="1381753"/>
    <lineage>
        <taxon>Eukaryota</taxon>
        <taxon>Fungi</taxon>
        <taxon>Dikarya</taxon>
        <taxon>Basidiomycota</taxon>
        <taxon>Agaricomycotina</taxon>
        <taxon>Agaricomycetes</taxon>
        <taxon>Agaricomycetidae</taxon>
        <taxon>Agaricales</taxon>
        <taxon>Marasmiineae</taxon>
        <taxon>Marasmiaceae</taxon>
        <taxon>Moniliophthora</taxon>
    </lineage>
</organism>
<dbReference type="HOGENOM" id="CLU_088024_0_0_1"/>
<dbReference type="OrthoDB" id="337038at2759"/>
<comment type="caution">
    <text evidence="8">The sequence shown here is derived from an EMBL/GenBank/DDBJ whole genome shotgun (WGS) entry which is preliminary data.</text>
</comment>
<sequence length="251" mass="28453">MVSSVRRTLRDISYVLLVLGTVCATLLSCVALLGQAVRTAPNRSWSKNFNAVVIGASYVFVLVISLLFCVKRAVAIRLRLQRISKSHNKIIGRGDVPNAVHEYMTQEYVRTCLVAFQSEPKDVVHEGWGRPGTRWDGVRFRRALLDTIPEIDALVHLVIPTHPFLKPHDRMLHHFRFILPLLGSDEDELTPLHYYDSAIQLARTAHREPTEHEFELGMEMAEAIKQILTECRLEMLEGSSTQLNGISEESQ</sequence>
<keyword evidence="6 7" id="KW-0472">Membrane</keyword>
<comment type="similarity">
    <text evidence="2 7">Belongs to the DLT1 family.</text>
</comment>
<evidence type="ECO:0000256" key="5">
    <source>
        <dbReference type="ARBA" id="ARBA00022989"/>
    </source>
</evidence>
<evidence type="ECO:0000256" key="4">
    <source>
        <dbReference type="ARBA" id="ARBA00022692"/>
    </source>
</evidence>
<dbReference type="PANTHER" id="PTHR40021:SF1">
    <property type="entry name" value="DEFECT AT LOW TEMPERATURE PROTEIN 1"/>
    <property type="match status" value="1"/>
</dbReference>
<dbReference type="GO" id="GO:0016020">
    <property type="term" value="C:membrane"/>
    <property type="evidence" value="ECO:0007669"/>
    <property type="project" value="UniProtKB-SubCell"/>
</dbReference>
<proteinExistence type="inferred from homology"/>
<dbReference type="EMBL" id="AWSO01000002">
    <property type="protein sequence ID" value="ESK98380.1"/>
    <property type="molecule type" value="Genomic_DNA"/>
</dbReference>
<evidence type="ECO:0000256" key="3">
    <source>
        <dbReference type="ARBA" id="ARBA00021353"/>
    </source>
</evidence>
<keyword evidence="9" id="KW-1185">Reference proteome</keyword>
<evidence type="ECO:0000313" key="8">
    <source>
        <dbReference type="EMBL" id="ESK98380.1"/>
    </source>
</evidence>
<name>V2Y0T7_MONRO</name>
<accession>V2Y0T7</accession>
<reference evidence="8 9" key="1">
    <citation type="journal article" date="2014" name="BMC Genomics">
        <title>Genome and secretome analysis of the hemibiotrophic fungal pathogen, Moniliophthora roreri, which causes frosty pod rot disease of cacao: mechanisms of the biotrophic and necrotrophic phases.</title>
        <authorList>
            <person name="Meinhardt L.W."/>
            <person name="Costa G.G.L."/>
            <person name="Thomazella D.P.T."/>
            <person name="Teixeira P.J.P.L."/>
            <person name="Carazzolle M.F."/>
            <person name="Schuster S.C."/>
            <person name="Carlson J.E."/>
            <person name="Guiltinan M.J."/>
            <person name="Mieczkowski P."/>
            <person name="Farmer A."/>
            <person name="Ramaraj T."/>
            <person name="Crozier J."/>
            <person name="Davis R.E."/>
            <person name="Shao J."/>
            <person name="Melnick R.L."/>
            <person name="Pereira G.A.G."/>
            <person name="Bailey B.A."/>
        </authorList>
    </citation>
    <scope>NUCLEOTIDE SEQUENCE [LARGE SCALE GENOMIC DNA]</scope>
    <source>
        <strain evidence="8 9">MCA 2997</strain>
    </source>
</reference>
<dbReference type="PROSITE" id="PS51257">
    <property type="entry name" value="PROKAR_LIPOPROTEIN"/>
    <property type="match status" value="1"/>
</dbReference>
<dbReference type="PANTHER" id="PTHR40021">
    <property type="entry name" value="DEFECT AT LOW TEMPERATURE PROTEIN 1"/>
    <property type="match status" value="1"/>
</dbReference>
<dbReference type="AlphaFoldDB" id="V2Y0T7"/>
<evidence type="ECO:0000256" key="2">
    <source>
        <dbReference type="ARBA" id="ARBA00005550"/>
    </source>
</evidence>
<dbReference type="InterPro" id="IPR038869">
    <property type="entry name" value="DLT1"/>
</dbReference>
<dbReference type="Proteomes" id="UP000017559">
    <property type="component" value="Unassembled WGS sequence"/>
</dbReference>
<comment type="function">
    <text evidence="1 7">Required for growth under high-pressure and low-temperature conditions.</text>
</comment>
<evidence type="ECO:0000256" key="1">
    <source>
        <dbReference type="ARBA" id="ARBA00002489"/>
    </source>
</evidence>
<protein>
    <recommendedName>
        <fullName evidence="3 7">Defect at low temperature protein 1</fullName>
    </recommendedName>
</protein>
<keyword evidence="5 7" id="KW-1133">Transmembrane helix</keyword>
<gene>
    <name evidence="7" type="primary">DLT1</name>
    <name evidence="8" type="ORF">Moror_130</name>
</gene>
<feature type="transmembrane region" description="Helical" evidence="7">
    <location>
        <begin position="12"/>
        <end position="37"/>
    </location>
</feature>
<comment type="subcellular location">
    <subcellularLocation>
        <location evidence="7">Membrane</location>
        <topology evidence="7">Multi-pass membrane protein</topology>
    </subcellularLocation>
</comment>